<evidence type="ECO:0000259" key="1">
    <source>
        <dbReference type="Pfam" id="PF03358"/>
    </source>
</evidence>
<gene>
    <name evidence="2" type="ORF">SAMN04488036_104140</name>
</gene>
<dbReference type="RefSeq" id="WP_093323798.1">
    <property type="nucleotide sequence ID" value="NZ_FOSZ01000004.1"/>
</dbReference>
<name>A0A1I4EBL3_9RHOB</name>
<dbReference type="OrthoDB" id="9812295at2"/>
<dbReference type="Proteomes" id="UP000198851">
    <property type="component" value="Unassembled WGS sequence"/>
</dbReference>
<dbReference type="SUPFAM" id="SSF52218">
    <property type="entry name" value="Flavoproteins"/>
    <property type="match status" value="1"/>
</dbReference>
<dbReference type="Pfam" id="PF03358">
    <property type="entry name" value="FMN_red"/>
    <property type="match status" value="1"/>
</dbReference>
<dbReference type="GO" id="GO:0005829">
    <property type="term" value="C:cytosol"/>
    <property type="evidence" value="ECO:0007669"/>
    <property type="project" value="TreeGrafter"/>
</dbReference>
<accession>A0A1I4EBL3</accession>
<dbReference type="Gene3D" id="3.40.50.360">
    <property type="match status" value="1"/>
</dbReference>
<evidence type="ECO:0000313" key="2">
    <source>
        <dbReference type="EMBL" id="SFL02579.1"/>
    </source>
</evidence>
<keyword evidence="3" id="KW-1185">Reference proteome</keyword>
<dbReference type="GO" id="GO:0016491">
    <property type="term" value="F:oxidoreductase activity"/>
    <property type="evidence" value="ECO:0007669"/>
    <property type="project" value="InterPro"/>
</dbReference>
<feature type="domain" description="NADPH-dependent FMN reductase-like" evidence="1">
    <location>
        <begin position="5"/>
        <end position="135"/>
    </location>
</feature>
<proteinExistence type="predicted"/>
<reference evidence="3" key="1">
    <citation type="submission" date="2016-10" db="EMBL/GenBank/DDBJ databases">
        <authorList>
            <person name="Varghese N."/>
            <person name="Submissions S."/>
        </authorList>
    </citation>
    <scope>NUCLEOTIDE SEQUENCE [LARGE SCALE GENOMIC DNA]</scope>
    <source>
        <strain evidence="3">DSM 28453</strain>
    </source>
</reference>
<dbReference type="PANTHER" id="PTHR30543">
    <property type="entry name" value="CHROMATE REDUCTASE"/>
    <property type="match status" value="1"/>
</dbReference>
<evidence type="ECO:0000313" key="3">
    <source>
        <dbReference type="Proteomes" id="UP000198851"/>
    </source>
</evidence>
<sequence length="179" mass="18730">MPHTLLGLSGALRTGSTNSALLREAARLYGAASYAEADLNLPLYDGDLEDEDGLPEAVNRLVTQIAAADAVLISTPEYNGAVTGVLKNALDWISRHSNKPMVGKPTALMSAAAGRAGGVRAQTMLRSCLVAFRPRITLAPEVGIADSGAAFDENGHFTSDRYTASVQTLMDALKADVTA</sequence>
<dbReference type="PANTHER" id="PTHR30543:SF21">
    <property type="entry name" value="NAD(P)H-DEPENDENT FMN REDUCTASE LOT6"/>
    <property type="match status" value="1"/>
</dbReference>
<dbReference type="InterPro" id="IPR029039">
    <property type="entry name" value="Flavoprotein-like_sf"/>
</dbReference>
<protein>
    <submittedName>
        <fullName evidence="2">NAD(P)H-dependent FMN reductase</fullName>
    </submittedName>
</protein>
<dbReference type="InterPro" id="IPR005025">
    <property type="entry name" value="FMN_Rdtase-like_dom"/>
</dbReference>
<organism evidence="2 3">
    <name type="scientific">Shimia haliotis</name>
    <dbReference type="NCBI Taxonomy" id="1280847"/>
    <lineage>
        <taxon>Bacteria</taxon>
        <taxon>Pseudomonadati</taxon>
        <taxon>Pseudomonadota</taxon>
        <taxon>Alphaproteobacteria</taxon>
        <taxon>Rhodobacterales</taxon>
        <taxon>Roseobacteraceae</taxon>
    </lineage>
</organism>
<dbReference type="AlphaFoldDB" id="A0A1I4EBL3"/>
<dbReference type="EMBL" id="FOSZ01000004">
    <property type="protein sequence ID" value="SFL02579.1"/>
    <property type="molecule type" value="Genomic_DNA"/>
</dbReference>
<dbReference type="STRING" id="1280847.SAMN04488036_104140"/>
<dbReference type="InterPro" id="IPR050712">
    <property type="entry name" value="NAD(P)H-dep_reductase"/>
</dbReference>
<dbReference type="GO" id="GO:0010181">
    <property type="term" value="F:FMN binding"/>
    <property type="evidence" value="ECO:0007669"/>
    <property type="project" value="TreeGrafter"/>
</dbReference>